<dbReference type="PANTHER" id="PTHR30349">
    <property type="entry name" value="PHAGE INTEGRASE-RELATED"/>
    <property type="match status" value="1"/>
</dbReference>
<sequence>MENKDISRFLQYLKLERNFSEHTVEAYHKDILQFTQFLKQEGLDIQSFEYRDARNFLVRQYNKGLGRTTVSRRISALRSFYAFLYEDREQNPFSQLVHPKQKKYLPEFFYEKEMALIFNSIDMSKPFALRDRFILEMLYATGMRVSEFISLSVDDFDMSTQTVKVLGKGRKERIVPYGAFAQQALEDYVQFRNSRNVTHDYLLINQQNGPLTTRGLSYILNNIIKRSGADGHIHPHKLRHTFATHLLNNGADLRTVQTLLGHESLSTTSKYTHVTKEHLRKSYINAHPRA</sequence>
<proteinExistence type="inferred from homology"/>
<dbReference type="Gene3D" id="1.10.443.10">
    <property type="entry name" value="Intergrase catalytic core"/>
    <property type="match status" value="1"/>
</dbReference>
<dbReference type="Pfam" id="PF02899">
    <property type="entry name" value="Phage_int_SAM_1"/>
    <property type="match status" value="1"/>
</dbReference>
<evidence type="ECO:0000256" key="11">
    <source>
        <dbReference type="NCBIfam" id="TIGR02224"/>
    </source>
</evidence>
<dbReference type="PANTHER" id="PTHR30349:SF77">
    <property type="entry name" value="TYROSINE RECOMBINASE XERC"/>
    <property type="match status" value="1"/>
</dbReference>
<evidence type="ECO:0000256" key="1">
    <source>
        <dbReference type="ARBA" id="ARBA00004496"/>
    </source>
</evidence>
<feature type="active site" evidence="10">
    <location>
        <position position="144"/>
    </location>
</feature>
<comment type="function">
    <text evidence="10">Site-specific tyrosine recombinase, which acts by catalyzing the cutting and rejoining of the recombining DNA molecules. The XerC-XerD complex is essential to convert dimers of the bacterial chromosome into monomers to permit their segregation at cell division. It also contributes to the segregational stability of plasmids.</text>
</comment>
<accession>A0ABY3ZWV3</accession>
<evidence type="ECO:0000259" key="13">
    <source>
        <dbReference type="PROSITE" id="PS51900"/>
    </source>
</evidence>
<keyword evidence="4 10" id="KW-0132">Cell division</keyword>
<dbReference type="NCBIfam" id="NF001399">
    <property type="entry name" value="PRK00283.1"/>
    <property type="match status" value="1"/>
</dbReference>
<keyword evidence="15" id="KW-1185">Reference proteome</keyword>
<keyword evidence="9 10" id="KW-0131">Cell cycle</keyword>
<comment type="similarity">
    <text evidence="2 10">Belongs to the 'phage' integrase family. XerC subfamily.</text>
</comment>
<evidence type="ECO:0000256" key="9">
    <source>
        <dbReference type="ARBA" id="ARBA00023306"/>
    </source>
</evidence>
<dbReference type="SUPFAM" id="SSF47823">
    <property type="entry name" value="lambda integrase-like, N-terminal domain"/>
    <property type="match status" value="1"/>
</dbReference>
<feature type="domain" description="Tyr recombinase" evidence="12">
    <location>
        <begin position="104"/>
        <end position="284"/>
    </location>
</feature>
<evidence type="ECO:0000313" key="15">
    <source>
        <dbReference type="Proteomes" id="UP000830343"/>
    </source>
</evidence>
<dbReference type="NCBIfam" id="TIGR02224">
    <property type="entry name" value="recomb_XerC"/>
    <property type="match status" value="1"/>
</dbReference>
<keyword evidence="3 10" id="KW-0963">Cytoplasm</keyword>
<protein>
    <recommendedName>
        <fullName evidence="10 11">Tyrosine recombinase XerC</fullName>
    </recommendedName>
</protein>
<reference evidence="14" key="2">
    <citation type="submission" date="2022-04" db="EMBL/GenBank/DDBJ databases">
        <title>Antimicrobial genetic elements in methicillin-resistant Macrococcus armenti.</title>
        <authorList>
            <person name="Keller J.E."/>
            <person name="Schwendener S."/>
            <person name="Pantucek R."/>
            <person name="Perreten V."/>
        </authorList>
    </citation>
    <scope>NUCLEOTIDE SEQUENCE</scope>
    <source>
        <strain evidence="14">CCM 2609</strain>
    </source>
</reference>
<keyword evidence="5 10" id="KW-0159">Chromosome partition</keyword>
<evidence type="ECO:0000256" key="5">
    <source>
        <dbReference type="ARBA" id="ARBA00022829"/>
    </source>
</evidence>
<evidence type="ECO:0000313" key="14">
    <source>
        <dbReference type="EMBL" id="UOB21407.1"/>
    </source>
</evidence>
<feature type="active site" evidence="10">
    <location>
        <position position="239"/>
    </location>
</feature>
<keyword evidence="7 10" id="KW-0238">DNA-binding</keyword>
<feature type="domain" description="Core-binding (CB)" evidence="13">
    <location>
        <begin position="1"/>
        <end position="85"/>
    </location>
</feature>
<dbReference type="InterPro" id="IPR011010">
    <property type="entry name" value="DNA_brk_join_enz"/>
</dbReference>
<dbReference type="InterPro" id="IPR013762">
    <property type="entry name" value="Integrase-like_cat_sf"/>
</dbReference>
<feature type="active site" evidence="10">
    <location>
        <position position="262"/>
    </location>
</feature>
<comment type="subunit">
    <text evidence="10">Forms a cyclic heterotetrameric complex composed of two molecules of XerC and two molecules of XerD.</text>
</comment>
<feature type="active site" evidence="10">
    <location>
        <position position="236"/>
    </location>
</feature>
<dbReference type="Proteomes" id="UP000830343">
    <property type="component" value="Chromosome"/>
</dbReference>
<reference evidence="14" key="1">
    <citation type="submission" date="2022-03" db="EMBL/GenBank/DDBJ databases">
        <authorList>
            <person name="Vrbovska V."/>
            <person name="Kovarovic V."/>
            <person name="Botka T."/>
            <person name="Pantucek R."/>
        </authorList>
    </citation>
    <scope>NUCLEOTIDE SEQUENCE</scope>
    <source>
        <strain evidence="14">CCM 2609</strain>
    </source>
</reference>
<feature type="active site" description="O-(3'-phospho-DNA)-tyrosine intermediate" evidence="10">
    <location>
        <position position="271"/>
    </location>
</feature>
<dbReference type="Pfam" id="PF00589">
    <property type="entry name" value="Phage_integrase"/>
    <property type="match status" value="1"/>
</dbReference>
<dbReference type="RefSeq" id="WP_243367000.1">
    <property type="nucleotide sequence ID" value="NZ_CP094348.1"/>
</dbReference>
<keyword evidence="6 10" id="KW-0229">DNA integration</keyword>
<dbReference type="EMBL" id="CP094348">
    <property type="protein sequence ID" value="UOB21407.1"/>
    <property type="molecule type" value="Genomic_DNA"/>
</dbReference>
<dbReference type="PROSITE" id="PS51898">
    <property type="entry name" value="TYR_RECOMBINASE"/>
    <property type="match status" value="1"/>
</dbReference>
<comment type="subcellular location">
    <subcellularLocation>
        <location evidence="1 10">Cytoplasm</location>
    </subcellularLocation>
</comment>
<gene>
    <name evidence="10 14" type="primary">xerC</name>
    <name evidence="14" type="ORF">MRZ06_04805</name>
</gene>
<dbReference type="CDD" id="cd00798">
    <property type="entry name" value="INT_XerDC_C"/>
    <property type="match status" value="1"/>
</dbReference>
<name>A0ABY3ZWV3_9STAP</name>
<evidence type="ECO:0000256" key="8">
    <source>
        <dbReference type="ARBA" id="ARBA00023172"/>
    </source>
</evidence>
<dbReference type="Gene3D" id="1.10.150.130">
    <property type="match status" value="1"/>
</dbReference>
<evidence type="ECO:0000256" key="6">
    <source>
        <dbReference type="ARBA" id="ARBA00022908"/>
    </source>
</evidence>
<dbReference type="InterPro" id="IPR010998">
    <property type="entry name" value="Integrase_recombinase_N"/>
</dbReference>
<dbReference type="PROSITE" id="PS51900">
    <property type="entry name" value="CB"/>
    <property type="match status" value="1"/>
</dbReference>
<dbReference type="NCBIfam" id="NF040815">
    <property type="entry name" value="recomb_XerA_Arch"/>
    <property type="match status" value="1"/>
</dbReference>
<dbReference type="InterPro" id="IPR050090">
    <property type="entry name" value="Tyrosine_recombinase_XerCD"/>
</dbReference>
<dbReference type="InterPro" id="IPR002104">
    <property type="entry name" value="Integrase_catalytic"/>
</dbReference>
<dbReference type="SUPFAM" id="SSF56349">
    <property type="entry name" value="DNA breaking-rejoining enzymes"/>
    <property type="match status" value="1"/>
</dbReference>
<keyword evidence="8 10" id="KW-0233">DNA recombination</keyword>
<dbReference type="InterPro" id="IPR044068">
    <property type="entry name" value="CB"/>
</dbReference>
<evidence type="ECO:0000256" key="4">
    <source>
        <dbReference type="ARBA" id="ARBA00022618"/>
    </source>
</evidence>
<evidence type="ECO:0000256" key="2">
    <source>
        <dbReference type="ARBA" id="ARBA00006657"/>
    </source>
</evidence>
<evidence type="ECO:0000256" key="7">
    <source>
        <dbReference type="ARBA" id="ARBA00023125"/>
    </source>
</evidence>
<evidence type="ECO:0000256" key="3">
    <source>
        <dbReference type="ARBA" id="ARBA00022490"/>
    </source>
</evidence>
<dbReference type="InterPro" id="IPR011931">
    <property type="entry name" value="Recomb_XerC"/>
</dbReference>
<feature type="active site" evidence="10">
    <location>
        <position position="168"/>
    </location>
</feature>
<dbReference type="HAMAP" id="MF_01808">
    <property type="entry name" value="Recomb_XerC_XerD"/>
    <property type="match status" value="1"/>
</dbReference>
<organism evidence="14 15">
    <name type="scientific">Macrococcus armenti</name>
    <dbReference type="NCBI Taxonomy" id="2875764"/>
    <lineage>
        <taxon>Bacteria</taxon>
        <taxon>Bacillati</taxon>
        <taxon>Bacillota</taxon>
        <taxon>Bacilli</taxon>
        <taxon>Bacillales</taxon>
        <taxon>Staphylococcaceae</taxon>
        <taxon>Macrococcus</taxon>
    </lineage>
</organism>
<dbReference type="InterPro" id="IPR004107">
    <property type="entry name" value="Integrase_SAM-like_N"/>
</dbReference>
<evidence type="ECO:0000256" key="10">
    <source>
        <dbReference type="HAMAP-Rule" id="MF_01808"/>
    </source>
</evidence>
<evidence type="ECO:0000259" key="12">
    <source>
        <dbReference type="PROSITE" id="PS51898"/>
    </source>
</evidence>
<dbReference type="InterPro" id="IPR023009">
    <property type="entry name" value="Tyrosine_recombinase_XerC/XerD"/>
</dbReference>